<keyword evidence="3" id="KW-1185">Reference proteome</keyword>
<dbReference type="EMBL" id="BMAW01034233">
    <property type="protein sequence ID" value="GFU34302.1"/>
    <property type="molecule type" value="Genomic_DNA"/>
</dbReference>
<gene>
    <name evidence="2" type="ORF">NPIL_555501</name>
</gene>
<reference evidence="2" key="1">
    <citation type="submission" date="2020-08" db="EMBL/GenBank/DDBJ databases">
        <title>Multicomponent nature underlies the extraordinary mechanical properties of spider dragline silk.</title>
        <authorList>
            <person name="Kono N."/>
            <person name="Nakamura H."/>
            <person name="Mori M."/>
            <person name="Yoshida Y."/>
            <person name="Ohtoshi R."/>
            <person name="Malay A.D."/>
            <person name="Moran D.A.P."/>
            <person name="Tomita M."/>
            <person name="Numata K."/>
            <person name="Arakawa K."/>
        </authorList>
    </citation>
    <scope>NUCLEOTIDE SEQUENCE</scope>
</reference>
<dbReference type="AlphaFoldDB" id="A0A8X6QSG0"/>
<protein>
    <submittedName>
        <fullName evidence="2">Uncharacterized protein</fullName>
    </submittedName>
</protein>
<feature type="non-terminal residue" evidence="2">
    <location>
        <position position="183"/>
    </location>
</feature>
<evidence type="ECO:0000256" key="1">
    <source>
        <dbReference type="SAM" id="MobiDB-lite"/>
    </source>
</evidence>
<feature type="compositionally biased region" description="Polar residues" evidence="1">
    <location>
        <begin position="174"/>
        <end position="183"/>
    </location>
</feature>
<name>A0A8X6QSG0_NEPPI</name>
<sequence length="183" mass="20983">MSSNDCKSFNQSDRKRNISDFDTKSLRCANAFENFENVYQTMANDRMSEYQGYIPVEIPNLLVKCCDPREESSEHKRKNLKDGLVTISTVGRCIRNACDSLLGMDPCKTDHVLENTDYQLMDLISFDTKQQVFFKEVELLDVNVENKNEITSEKLESGKYHFKHDSSPSRALGNKSSEISTEE</sequence>
<accession>A0A8X6QSG0</accession>
<feature type="region of interest" description="Disordered" evidence="1">
    <location>
        <begin position="158"/>
        <end position="183"/>
    </location>
</feature>
<organism evidence="2 3">
    <name type="scientific">Nephila pilipes</name>
    <name type="common">Giant wood spider</name>
    <name type="synonym">Nephila maculata</name>
    <dbReference type="NCBI Taxonomy" id="299642"/>
    <lineage>
        <taxon>Eukaryota</taxon>
        <taxon>Metazoa</taxon>
        <taxon>Ecdysozoa</taxon>
        <taxon>Arthropoda</taxon>
        <taxon>Chelicerata</taxon>
        <taxon>Arachnida</taxon>
        <taxon>Araneae</taxon>
        <taxon>Araneomorphae</taxon>
        <taxon>Entelegynae</taxon>
        <taxon>Araneoidea</taxon>
        <taxon>Nephilidae</taxon>
        <taxon>Nephila</taxon>
    </lineage>
</organism>
<evidence type="ECO:0000313" key="2">
    <source>
        <dbReference type="EMBL" id="GFU34302.1"/>
    </source>
</evidence>
<proteinExistence type="predicted"/>
<dbReference type="Proteomes" id="UP000887013">
    <property type="component" value="Unassembled WGS sequence"/>
</dbReference>
<feature type="compositionally biased region" description="Basic and acidic residues" evidence="1">
    <location>
        <begin position="158"/>
        <end position="167"/>
    </location>
</feature>
<comment type="caution">
    <text evidence="2">The sequence shown here is derived from an EMBL/GenBank/DDBJ whole genome shotgun (WGS) entry which is preliminary data.</text>
</comment>
<evidence type="ECO:0000313" key="3">
    <source>
        <dbReference type="Proteomes" id="UP000887013"/>
    </source>
</evidence>